<keyword evidence="1" id="KW-0812">Transmembrane</keyword>
<feature type="transmembrane region" description="Helical" evidence="1">
    <location>
        <begin position="99"/>
        <end position="117"/>
    </location>
</feature>
<dbReference type="InParanoid" id="A0A6P8J2T1"/>
<gene>
    <name evidence="3" type="primary">LOC116307720</name>
</gene>
<name>A0A6P8J2T1_ACTTE</name>
<dbReference type="GeneID" id="116307720"/>
<keyword evidence="1" id="KW-0472">Membrane</keyword>
<proteinExistence type="predicted"/>
<dbReference type="Proteomes" id="UP000515163">
    <property type="component" value="Unplaced"/>
</dbReference>
<reference evidence="3" key="1">
    <citation type="submission" date="2025-08" db="UniProtKB">
        <authorList>
            <consortium name="RefSeq"/>
        </authorList>
    </citation>
    <scope>IDENTIFICATION</scope>
    <source>
        <tissue evidence="3">Tentacle</tissue>
    </source>
</reference>
<feature type="transmembrane region" description="Helical" evidence="1">
    <location>
        <begin position="168"/>
        <end position="186"/>
    </location>
</feature>
<feature type="transmembrane region" description="Helical" evidence="1">
    <location>
        <begin position="71"/>
        <end position="93"/>
    </location>
</feature>
<evidence type="ECO:0000313" key="3">
    <source>
        <dbReference type="RefSeq" id="XP_031573879.1"/>
    </source>
</evidence>
<dbReference type="KEGG" id="aten:116307720"/>
<organism evidence="2 3">
    <name type="scientific">Actinia tenebrosa</name>
    <name type="common">Australian red waratah sea anemone</name>
    <dbReference type="NCBI Taxonomy" id="6105"/>
    <lineage>
        <taxon>Eukaryota</taxon>
        <taxon>Metazoa</taxon>
        <taxon>Cnidaria</taxon>
        <taxon>Anthozoa</taxon>
        <taxon>Hexacorallia</taxon>
        <taxon>Actiniaria</taxon>
        <taxon>Actiniidae</taxon>
        <taxon>Actinia</taxon>
    </lineage>
</organism>
<evidence type="ECO:0000313" key="2">
    <source>
        <dbReference type="Proteomes" id="UP000515163"/>
    </source>
</evidence>
<feature type="transmembrane region" description="Helical" evidence="1">
    <location>
        <begin position="371"/>
        <end position="389"/>
    </location>
</feature>
<feature type="transmembrane region" description="Helical" evidence="1">
    <location>
        <begin position="266"/>
        <end position="284"/>
    </location>
</feature>
<feature type="transmembrane region" description="Helical" evidence="1">
    <location>
        <begin position="191"/>
        <end position="209"/>
    </location>
</feature>
<feature type="transmembrane region" description="Helical" evidence="1">
    <location>
        <begin position="41"/>
        <end position="59"/>
    </location>
</feature>
<evidence type="ECO:0000256" key="1">
    <source>
        <dbReference type="SAM" id="Phobius"/>
    </source>
</evidence>
<dbReference type="OrthoDB" id="10040867at2759"/>
<dbReference type="AlphaFoldDB" id="A0A6P8J2T1"/>
<dbReference type="RefSeq" id="XP_031573879.1">
    <property type="nucleotide sequence ID" value="XM_031718019.1"/>
</dbReference>
<feature type="transmembrane region" description="Helical" evidence="1">
    <location>
        <begin position="137"/>
        <end position="156"/>
    </location>
</feature>
<sequence length="393" mass="44344">MAVLLWFSGLCTFYALSNVILGITGTILLPLYFSFCGTEAAVRFSLLLCVHSVLLACIPKQVKSFIPMVQLVLFMLLLFLPINVTPFIAVWFYEKLLLLAEPVFSIVEAVLVVFLVMDGSQSLVDQIEDNPGFVKSIIIGVAFVSYSLVLWITFNMFMDENMIPLENWILLAVLAVSVSVLVICLIQEEGIISDASVVSLMMVCILWAMKQERIMTTNPLNMPKQWTESLVGGKSFLWALTSMASCSLSHLGQAKMILSSLVSPTYLMLAAIRVFSVICLIWIIKQFQAKDEDKDFEDTVIDDQSSSSIPQISPLTIRLVFIFVYTEFLVRSMVISTHHSMTSHSTPSSMIPTFYDRIGSILLYFLYEVRIWRVLQICMTVVTYFYVLLTPRD</sequence>
<accession>A0A6P8J2T1</accession>
<keyword evidence="2" id="KW-1185">Reference proteome</keyword>
<protein>
    <submittedName>
        <fullName evidence="3">Uncharacterized protein LOC116307720</fullName>
    </submittedName>
</protein>
<keyword evidence="1" id="KW-1133">Transmembrane helix</keyword>